<feature type="region of interest" description="Disordered" evidence="5">
    <location>
        <begin position="1"/>
        <end position="21"/>
    </location>
</feature>
<keyword evidence="2" id="KW-0378">Hydrolase</keyword>
<evidence type="ECO:0000259" key="6">
    <source>
        <dbReference type="Pfam" id="PF13087"/>
    </source>
</evidence>
<evidence type="ECO:0000313" key="7">
    <source>
        <dbReference type="EMBL" id="KAK0406689.1"/>
    </source>
</evidence>
<name>A0AA39HL50_9BILA</name>
<keyword evidence="4" id="KW-0067">ATP-binding</keyword>
<organism evidence="7 8">
    <name type="scientific">Steinernema hermaphroditum</name>
    <dbReference type="NCBI Taxonomy" id="289476"/>
    <lineage>
        <taxon>Eukaryota</taxon>
        <taxon>Metazoa</taxon>
        <taxon>Ecdysozoa</taxon>
        <taxon>Nematoda</taxon>
        <taxon>Chromadorea</taxon>
        <taxon>Rhabditida</taxon>
        <taxon>Tylenchina</taxon>
        <taxon>Panagrolaimomorpha</taxon>
        <taxon>Strongyloidoidea</taxon>
        <taxon>Steinernematidae</taxon>
        <taxon>Steinernema</taxon>
    </lineage>
</organism>
<proteinExistence type="predicted"/>
<dbReference type="AlphaFoldDB" id="A0AA39HL50"/>
<feature type="domain" description="DNA2/NAM7 helicase-like C-terminal" evidence="6">
    <location>
        <begin position="710"/>
        <end position="909"/>
    </location>
</feature>
<dbReference type="Pfam" id="PF13087">
    <property type="entry name" value="AAA_12"/>
    <property type="match status" value="1"/>
</dbReference>
<dbReference type="InterPro" id="IPR047187">
    <property type="entry name" value="SF1_C_Upf1"/>
</dbReference>
<dbReference type="GO" id="GO:0005524">
    <property type="term" value="F:ATP binding"/>
    <property type="evidence" value="ECO:0007669"/>
    <property type="project" value="UniProtKB-KW"/>
</dbReference>
<dbReference type="InterPro" id="IPR027417">
    <property type="entry name" value="P-loop_NTPase"/>
</dbReference>
<reference evidence="7" key="1">
    <citation type="submission" date="2023-06" db="EMBL/GenBank/DDBJ databases">
        <title>Genomic analysis of the entomopathogenic nematode Steinernema hermaphroditum.</title>
        <authorList>
            <person name="Schwarz E.M."/>
            <person name="Heppert J.K."/>
            <person name="Baniya A."/>
            <person name="Schwartz H.T."/>
            <person name="Tan C.-H."/>
            <person name="Antoshechkin I."/>
            <person name="Sternberg P.W."/>
            <person name="Goodrich-Blair H."/>
            <person name="Dillman A.R."/>
        </authorList>
    </citation>
    <scope>NUCLEOTIDE SEQUENCE</scope>
    <source>
        <strain evidence="7">PS9179</strain>
        <tissue evidence="7">Whole animal</tissue>
    </source>
</reference>
<evidence type="ECO:0000256" key="4">
    <source>
        <dbReference type="ARBA" id="ARBA00022840"/>
    </source>
</evidence>
<dbReference type="Pfam" id="PF13245">
    <property type="entry name" value="AAA_19"/>
    <property type="match status" value="1"/>
</dbReference>
<dbReference type="PANTHER" id="PTHR43788:SF16">
    <property type="entry name" value="HELICASE WITH ZINC FINGER 2"/>
    <property type="match status" value="1"/>
</dbReference>
<keyword evidence="1" id="KW-0547">Nucleotide-binding</keyword>
<dbReference type="InterPro" id="IPR050534">
    <property type="entry name" value="Coronavir_polyprotein_1ab"/>
</dbReference>
<evidence type="ECO:0000256" key="5">
    <source>
        <dbReference type="SAM" id="MobiDB-lite"/>
    </source>
</evidence>
<evidence type="ECO:0000256" key="1">
    <source>
        <dbReference type="ARBA" id="ARBA00022741"/>
    </source>
</evidence>
<evidence type="ECO:0000256" key="2">
    <source>
        <dbReference type="ARBA" id="ARBA00022801"/>
    </source>
</evidence>
<comment type="caution">
    <text evidence="7">The sequence shown here is derived from an EMBL/GenBank/DDBJ whole genome shotgun (WGS) entry which is preliminary data.</text>
</comment>
<dbReference type="EMBL" id="JAUCMV010000004">
    <property type="protein sequence ID" value="KAK0406689.1"/>
    <property type="molecule type" value="Genomic_DNA"/>
</dbReference>
<dbReference type="SUPFAM" id="SSF52540">
    <property type="entry name" value="P-loop containing nucleoside triphosphate hydrolases"/>
    <property type="match status" value="1"/>
</dbReference>
<evidence type="ECO:0000313" key="8">
    <source>
        <dbReference type="Proteomes" id="UP001175271"/>
    </source>
</evidence>
<dbReference type="GO" id="GO:0043139">
    <property type="term" value="F:5'-3' DNA helicase activity"/>
    <property type="evidence" value="ECO:0007669"/>
    <property type="project" value="TreeGrafter"/>
</dbReference>
<dbReference type="Gene3D" id="3.40.50.300">
    <property type="entry name" value="P-loop containing nucleotide triphosphate hydrolases"/>
    <property type="match status" value="2"/>
</dbReference>
<evidence type="ECO:0000256" key="3">
    <source>
        <dbReference type="ARBA" id="ARBA00022806"/>
    </source>
</evidence>
<sequence>MSSSEIDTDSDYMNSPEEEDEELYEEFDKVLTLEHPPFVVCDYVPEGFVLSKTTDAESFALLRSENVNSDCDLVIGDVIELSYSTTILDPPVVYGDKFITREAEEAIGEQDKKERLTKTIYGVKDQYGQLITTNGRVPIEIVYEGKEANVMENLGIGIPFAFEVPVANKRTQVSDYWMTLPHSVSIKKPIFNLRCESVLENPYPTRSEKAAGAHLVRRHRCRLEAHRLLLGKYFEAFKNSEELDFQSFEDKECRWNKSAYKGICQFGEGLPRGYAVDAVIEIKNPDIAVQTLKNGKKILQALAKITRVGDTWFEFRADEVYEEQCALMYGENRMQLFNGIKCTIRLMEPEYDELVAYIDRKLEANLARYAEENNEEKIGAAERGLRLLRHTGNAKRFKPKVIREDDKLKVGDEVKRLDIEQRRTIDTLAFHKSPPRFSVLTACPGTGKTLCAAATIQANVLKEGGKEKGDEPKKVQMVLAMTNYAVDNMAAALHKIGGLRVLRIYSISATRKRTAQEPEYGLNAIIAKMISDLPSSPKSLTPTQKTLWEYMRNEMALSHFEQRGVTAHQEKEFILRKMQQRTLTSEIYSIVMKQYNPDVILTTADSYLRYRIKRTLSTLAPSKHRNQKILKQVDGITGKAYYNPFEVFFEDRTVSRLVVEEASQLDLAHFTALMAVNRDTEQIVLIGDPKQMPPFYSVTNDTRLRKYGGQSVLNMLLRNKNCANFTLSIGYRSHPDLQKLTALFYGNLKRKDFPGSRRRWKKHPDAKWNIWGRPNQRWRGPLQFRLISGKSAKTNAFSRNNELEAHVALNLILKALACGVLAKNIGVICLYAGQAALMRSKLMNGGVFYEDIEVATVDSFQGREKHYIILLTTRTKGPIEGEWSKFITDERRMNVATSRAIHGMIIIGSCWMKRAWPMVYQYCYTNKLIYKDL</sequence>
<gene>
    <name evidence="7" type="ORF">QR680_018735</name>
</gene>
<keyword evidence="3" id="KW-0347">Helicase</keyword>
<protein>
    <recommendedName>
        <fullName evidence="6">DNA2/NAM7 helicase-like C-terminal domain-containing protein</fullName>
    </recommendedName>
</protein>
<dbReference type="InterPro" id="IPR041679">
    <property type="entry name" value="DNA2/NAM7-like_C"/>
</dbReference>
<dbReference type="Proteomes" id="UP001175271">
    <property type="component" value="Unassembled WGS sequence"/>
</dbReference>
<keyword evidence="8" id="KW-1185">Reference proteome</keyword>
<accession>A0AA39HL50</accession>
<dbReference type="PANTHER" id="PTHR43788">
    <property type="entry name" value="DNA2/NAM7 HELICASE FAMILY MEMBER"/>
    <property type="match status" value="1"/>
</dbReference>
<dbReference type="CDD" id="cd18808">
    <property type="entry name" value="SF1_C_Upf1"/>
    <property type="match status" value="1"/>
</dbReference>
<dbReference type="GO" id="GO:0016787">
    <property type="term" value="F:hydrolase activity"/>
    <property type="evidence" value="ECO:0007669"/>
    <property type="project" value="UniProtKB-KW"/>
</dbReference>